<protein>
    <submittedName>
        <fullName evidence="2">dTDP-4-dehydrorhamnose 3,5-epimerase-like enzyme</fullName>
    </submittedName>
</protein>
<dbReference type="SUPFAM" id="SSF51182">
    <property type="entry name" value="RmlC-like cupins"/>
    <property type="match status" value="1"/>
</dbReference>
<dbReference type="EMBL" id="JADOUA010000001">
    <property type="protein sequence ID" value="MBG6086851.1"/>
    <property type="molecule type" value="Genomic_DNA"/>
</dbReference>
<dbReference type="InterPro" id="IPR014710">
    <property type="entry name" value="RmlC-like_jellyroll"/>
</dbReference>
<keyword evidence="3" id="KW-1185">Reference proteome</keyword>
<dbReference type="InterPro" id="IPR011051">
    <property type="entry name" value="RmlC_Cupin_sf"/>
</dbReference>
<organism evidence="2 3">
    <name type="scientific">Actinomadura viridis</name>
    <dbReference type="NCBI Taxonomy" id="58110"/>
    <lineage>
        <taxon>Bacteria</taxon>
        <taxon>Bacillati</taxon>
        <taxon>Actinomycetota</taxon>
        <taxon>Actinomycetes</taxon>
        <taxon>Streptosporangiales</taxon>
        <taxon>Thermomonosporaceae</taxon>
        <taxon>Actinomadura</taxon>
    </lineage>
</organism>
<dbReference type="Proteomes" id="UP000614047">
    <property type="component" value="Unassembled WGS sequence"/>
</dbReference>
<proteinExistence type="predicted"/>
<dbReference type="Pfam" id="PF05523">
    <property type="entry name" value="FdtA"/>
    <property type="match status" value="1"/>
</dbReference>
<evidence type="ECO:0000313" key="2">
    <source>
        <dbReference type="EMBL" id="MBG6086851.1"/>
    </source>
</evidence>
<evidence type="ECO:0000259" key="1">
    <source>
        <dbReference type="Pfam" id="PF05523"/>
    </source>
</evidence>
<dbReference type="Gene3D" id="2.60.120.10">
    <property type="entry name" value="Jelly Rolls"/>
    <property type="match status" value="1"/>
</dbReference>
<name>A0A931DFZ3_9ACTN</name>
<feature type="domain" description="Sugar 3,4-ketoisomerase QdtA cupin" evidence="1">
    <location>
        <begin position="17"/>
        <end position="143"/>
    </location>
</feature>
<evidence type="ECO:0000313" key="3">
    <source>
        <dbReference type="Proteomes" id="UP000614047"/>
    </source>
</evidence>
<comment type="caution">
    <text evidence="2">The sequence shown here is derived from an EMBL/GenBank/DDBJ whole genome shotgun (WGS) entry which is preliminary data.</text>
</comment>
<sequence length="147" mass="16556">MTRTPGGVRSPGTRAWRTVELREHRDRRGALSVVEAGIDVGFAIRRAYYFYDVPASMVRGAHGHRSLHQLLVAVHGRFDVLVDDGVRQDRFRLDRPARGLYIGPMVWRSLVDFSPGAVGLVLASTLYDESDYFHDYGAFLKAVRGRP</sequence>
<dbReference type="CDD" id="cd20292">
    <property type="entry name" value="cupin_QdtA-like"/>
    <property type="match status" value="1"/>
</dbReference>
<dbReference type="InterPro" id="IPR008894">
    <property type="entry name" value="QdtA_cupin_dom"/>
</dbReference>
<gene>
    <name evidence="2" type="ORF">IW256_000964</name>
</gene>
<dbReference type="AlphaFoldDB" id="A0A931DFZ3"/>
<accession>A0A931DFZ3</accession>
<dbReference type="RefSeq" id="WP_197009789.1">
    <property type="nucleotide sequence ID" value="NZ_BAABES010000007.1"/>
</dbReference>
<reference evidence="2" key="1">
    <citation type="submission" date="2020-11" db="EMBL/GenBank/DDBJ databases">
        <title>Sequencing the genomes of 1000 actinobacteria strains.</title>
        <authorList>
            <person name="Klenk H.-P."/>
        </authorList>
    </citation>
    <scope>NUCLEOTIDE SEQUENCE</scope>
    <source>
        <strain evidence="2">DSM 43175</strain>
    </source>
</reference>